<organism evidence="1 2">
    <name type="scientific">Glutamicibacter soli</name>
    <dbReference type="NCBI Taxonomy" id="453836"/>
    <lineage>
        <taxon>Bacteria</taxon>
        <taxon>Bacillati</taxon>
        <taxon>Actinomycetota</taxon>
        <taxon>Actinomycetes</taxon>
        <taxon>Micrococcales</taxon>
        <taxon>Micrococcaceae</taxon>
        <taxon>Glutamicibacter</taxon>
    </lineage>
</organism>
<sequence length="111" mass="12049">MKKFSLAAIARTELREAVNASNGRAARTVFGGHEHVMRQTVMALARGTELQEHENPGEATILVISGRIRISSGGEQWEGRSQDLLVLPDGRIQVTALEESSILLSVAKNGR</sequence>
<accession>A0A365YGI3</accession>
<evidence type="ECO:0000313" key="2">
    <source>
        <dbReference type="Proteomes" id="UP000252167"/>
    </source>
</evidence>
<dbReference type="CDD" id="cd02230">
    <property type="entry name" value="cupin_HP0902-like"/>
    <property type="match status" value="1"/>
</dbReference>
<dbReference type="InterPro" id="IPR011051">
    <property type="entry name" value="RmlC_Cupin_sf"/>
</dbReference>
<dbReference type="AlphaFoldDB" id="A0A365YGI3"/>
<reference evidence="1 2" key="1">
    <citation type="submission" date="2018-01" db="EMBL/GenBank/DDBJ databases">
        <title>Glutamicibacter soli strain NHPC-3 Whole genome sequence and assembly.</title>
        <authorList>
            <person name="Choudhury P."/>
            <person name="Gupta D."/>
            <person name="Sengupta K."/>
            <person name="Jawed A."/>
            <person name="Sultana N."/>
            <person name="Saha P."/>
        </authorList>
    </citation>
    <scope>NUCLEOTIDE SEQUENCE [LARGE SCALE GENOMIC DNA]</scope>
    <source>
        <strain evidence="1 2">NHPC-3</strain>
    </source>
</reference>
<dbReference type="RefSeq" id="WP_047120514.1">
    <property type="nucleotide sequence ID" value="NZ_CM125969.1"/>
</dbReference>
<dbReference type="Proteomes" id="UP000252167">
    <property type="component" value="Unassembled WGS sequence"/>
</dbReference>
<gene>
    <name evidence="1" type="ORF">C1H84_10025</name>
</gene>
<dbReference type="EMBL" id="POAF01000004">
    <property type="protein sequence ID" value="RBM01114.1"/>
    <property type="molecule type" value="Genomic_DNA"/>
</dbReference>
<dbReference type="SUPFAM" id="SSF51182">
    <property type="entry name" value="RmlC-like cupins"/>
    <property type="match status" value="1"/>
</dbReference>
<dbReference type="PANTHER" id="PTHR37694">
    <property type="entry name" value="SLR8022 PROTEIN"/>
    <property type="match status" value="1"/>
</dbReference>
<dbReference type="Gene3D" id="2.60.120.10">
    <property type="entry name" value="Jelly Rolls"/>
    <property type="match status" value="1"/>
</dbReference>
<dbReference type="PANTHER" id="PTHR37694:SF1">
    <property type="entry name" value="SLR8022 PROTEIN"/>
    <property type="match status" value="1"/>
</dbReference>
<name>A0A365YGI3_9MICC</name>
<proteinExistence type="predicted"/>
<evidence type="ECO:0000313" key="1">
    <source>
        <dbReference type="EMBL" id="RBM01114.1"/>
    </source>
</evidence>
<protein>
    <submittedName>
        <fullName evidence="1">LuxR family transcriptional regulator</fullName>
    </submittedName>
</protein>
<dbReference type="InterPro" id="IPR014710">
    <property type="entry name" value="RmlC-like_jellyroll"/>
</dbReference>
<keyword evidence="2" id="KW-1185">Reference proteome</keyword>
<comment type="caution">
    <text evidence="1">The sequence shown here is derived from an EMBL/GenBank/DDBJ whole genome shotgun (WGS) entry which is preliminary data.</text>
</comment>